<dbReference type="SUPFAM" id="SSF46988">
    <property type="entry name" value="Tubulin chaperone cofactor A"/>
    <property type="match status" value="1"/>
</dbReference>
<dbReference type="Pfam" id="PF02970">
    <property type="entry name" value="TBCA"/>
    <property type="match status" value="1"/>
</dbReference>
<dbReference type="OrthoDB" id="296187at2759"/>
<dbReference type="GO" id="GO:0007023">
    <property type="term" value="P:post-chaperonin tubulin folding pathway"/>
    <property type="evidence" value="ECO:0007669"/>
    <property type="project" value="UniProtKB-UniRule"/>
</dbReference>
<comment type="similarity">
    <text evidence="1 3">Belongs to the TBCA family.</text>
</comment>
<dbReference type="Proteomes" id="UP000790833">
    <property type="component" value="Unassembled WGS sequence"/>
</dbReference>
<keyword evidence="5" id="KW-1185">Reference proteome</keyword>
<evidence type="ECO:0000256" key="1">
    <source>
        <dbReference type="ARBA" id="ARBA00006806"/>
    </source>
</evidence>
<proteinExistence type="inferred from homology"/>
<dbReference type="GeneID" id="66115306"/>
<evidence type="ECO:0000256" key="3">
    <source>
        <dbReference type="RuleBase" id="RU364030"/>
    </source>
</evidence>
<reference evidence="4" key="1">
    <citation type="submission" date="2021-03" db="EMBL/GenBank/DDBJ databases">
        <authorList>
            <person name="Palmer J.M."/>
        </authorList>
    </citation>
    <scope>NUCLEOTIDE SEQUENCE</scope>
    <source>
        <strain evidence="4">ARV_011</strain>
    </source>
</reference>
<dbReference type="InterPro" id="IPR004226">
    <property type="entry name" value="TBCA"/>
</dbReference>
<keyword evidence="2 3" id="KW-0143">Chaperone</keyword>
<comment type="subunit">
    <text evidence="3">Supercomplex made of cofactors A to E. Cofactors A and D function by capturing and stabilizing tubulin in a quasi-native conformation. Cofactor E binds to the cofactor D-tubulin complex; interaction with cofactor C then causes the release of tubulin polypeptides that are committed to the native state.</text>
</comment>
<organism evidence="4 5">
    <name type="scientific">Scheffersomyces spartinae</name>
    <dbReference type="NCBI Taxonomy" id="45513"/>
    <lineage>
        <taxon>Eukaryota</taxon>
        <taxon>Fungi</taxon>
        <taxon>Dikarya</taxon>
        <taxon>Ascomycota</taxon>
        <taxon>Saccharomycotina</taxon>
        <taxon>Pichiomycetes</taxon>
        <taxon>Debaryomycetaceae</taxon>
        <taxon>Scheffersomyces</taxon>
    </lineage>
</organism>
<protein>
    <recommendedName>
        <fullName evidence="3">Tubulin-specific chaperone A</fullName>
    </recommendedName>
</protein>
<dbReference type="AlphaFoldDB" id="A0A9P7V6K1"/>
<dbReference type="Gene3D" id="1.20.58.90">
    <property type="match status" value="1"/>
</dbReference>
<sequence length="96" mass="10818">MAPSPLQIKSNAVKRLIQENKLYLDEVEENKQLVAKLEADGGDVYDIKKAKQVLDESERMVAHMGKLLDTHRGALKTFLETYKGDEDTSEAQSLLE</sequence>
<evidence type="ECO:0000313" key="4">
    <source>
        <dbReference type="EMBL" id="KAG7192214.1"/>
    </source>
</evidence>
<dbReference type="EMBL" id="JAHMUF010000019">
    <property type="protein sequence ID" value="KAG7192214.1"/>
    <property type="molecule type" value="Genomic_DNA"/>
</dbReference>
<dbReference type="GO" id="GO:0007021">
    <property type="term" value="P:tubulin complex assembly"/>
    <property type="evidence" value="ECO:0007669"/>
    <property type="project" value="UniProtKB-UniRule"/>
</dbReference>
<gene>
    <name evidence="4" type="ORF">KQ657_001932</name>
</gene>
<comment type="caution">
    <text evidence="4">The sequence shown here is derived from an EMBL/GenBank/DDBJ whole genome shotgun (WGS) entry which is preliminary data.</text>
</comment>
<evidence type="ECO:0000256" key="2">
    <source>
        <dbReference type="ARBA" id="ARBA00023186"/>
    </source>
</evidence>
<accession>A0A9P7V6K1</accession>
<dbReference type="GO" id="GO:0005874">
    <property type="term" value="C:microtubule"/>
    <property type="evidence" value="ECO:0007669"/>
    <property type="project" value="UniProtKB-KW"/>
</dbReference>
<keyword evidence="3" id="KW-0206">Cytoskeleton</keyword>
<dbReference type="InterPro" id="IPR036126">
    <property type="entry name" value="TBCA_sf"/>
</dbReference>
<dbReference type="GO" id="GO:0005829">
    <property type="term" value="C:cytosol"/>
    <property type="evidence" value="ECO:0007669"/>
    <property type="project" value="TreeGrafter"/>
</dbReference>
<dbReference type="PANTHER" id="PTHR21500:SF0">
    <property type="entry name" value="TUBULIN-SPECIFIC CHAPERONE A"/>
    <property type="match status" value="1"/>
</dbReference>
<keyword evidence="3" id="KW-0963">Cytoplasm</keyword>
<keyword evidence="3" id="KW-0493">Microtubule</keyword>
<dbReference type="GO" id="GO:0048487">
    <property type="term" value="F:beta-tubulin binding"/>
    <property type="evidence" value="ECO:0007669"/>
    <property type="project" value="InterPro"/>
</dbReference>
<name>A0A9P7V6K1_9ASCO</name>
<comment type="subcellular location">
    <subcellularLocation>
        <location evidence="3">Cytoplasm</location>
        <location evidence="3">Cytoskeleton</location>
    </subcellularLocation>
</comment>
<evidence type="ECO:0000313" key="5">
    <source>
        <dbReference type="Proteomes" id="UP000790833"/>
    </source>
</evidence>
<dbReference type="PANTHER" id="PTHR21500">
    <property type="entry name" value="TUBULIN-SPECIFIC CHAPERONE A"/>
    <property type="match status" value="1"/>
</dbReference>
<dbReference type="RefSeq" id="XP_043047764.1">
    <property type="nucleotide sequence ID" value="XM_043192709.1"/>
</dbReference>